<name>A0AA39IJY0_9BILA</name>
<keyword evidence="2" id="KW-1185">Reference proteome</keyword>
<protein>
    <submittedName>
        <fullName evidence="1">Uncharacterized protein</fullName>
    </submittedName>
</protein>
<dbReference type="Proteomes" id="UP001175271">
    <property type="component" value="Unassembled WGS sequence"/>
</dbReference>
<gene>
    <name evidence="1" type="ORF">QR680_008960</name>
</gene>
<evidence type="ECO:0000313" key="2">
    <source>
        <dbReference type="Proteomes" id="UP001175271"/>
    </source>
</evidence>
<dbReference type="EMBL" id="JAUCMV010000001">
    <property type="protein sequence ID" value="KAK0424980.1"/>
    <property type="molecule type" value="Genomic_DNA"/>
</dbReference>
<organism evidence="1 2">
    <name type="scientific">Steinernema hermaphroditum</name>
    <dbReference type="NCBI Taxonomy" id="289476"/>
    <lineage>
        <taxon>Eukaryota</taxon>
        <taxon>Metazoa</taxon>
        <taxon>Ecdysozoa</taxon>
        <taxon>Nematoda</taxon>
        <taxon>Chromadorea</taxon>
        <taxon>Rhabditida</taxon>
        <taxon>Tylenchina</taxon>
        <taxon>Panagrolaimomorpha</taxon>
        <taxon>Strongyloidoidea</taxon>
        <taxon>Steinernematidae</taxon>
        <taxon>Steinernema</taxon>
    </lineage>
</organism>
<comment type="caution">
    <text evidence="1">The sequence shown here is derived from an EMBL/GenBank/DDBJ whole genome shotgun (WGS) entry which is preliminary data.</text>
</comment>
<reference evidence="1" key="1">
    <citation type="submission" date="2023-06" db="EMBL/GenBank/DDBJ databases">
        <title>Genomic analysis of the entomopathogenic nematode Steinernema hermaphroditum.</title>
        <authorList>
            <person name="Schwarz E.M."/>
            <person name="Heppert J.K."/>
            <person name="Baniya A."/>
            <person name="Schwartz H.T."/>
            <person name="Tan C.-H."/>
            <person name="Antoshechkin I."/>
            <person name="Sternberg P.W."/>
            <person name="Goodrich-Blair H."/>
            <person name="Dillman A.R."/>
        </authorList>
    </citation>
    <scope>NUCLEOTIDE SEQUENCE</scope>
    <source>
        <strain evidence="1">PS9179</strain>
        <tissue evidence="1">Whole animal</tissue>
    </source>
</reference>
<dbReference type="AlphaFoldDB" id="A0AA39IJY0"/>
<proteinExistence type="predicted"/>
<evidence type="ECO:0000313" key="1">
    <source>
        <dbReference type="EMBL" id="KAK0424980.1"/>
    </source>
</evidence>
<sequence length="176" mass="19120">MRLITDFVSDPFVFDDIMELLSFVFLSFGLSRGVSSQSTFLLRAEDSLSIANGDISFEDAAVVAADPDGVVEMFYIERAGSPVPRDALSHFPIYSGNDSRAAALGTSAALRSSAVFSDFQACIDAQQCLLPGSDPISQGTHSLSLYNHLESHEFSFQLFFRVVSTFSSGRSAPKHF</sequence>
<accession>A0AA39IJY0</accession>